<proteinExistence type="predicted"/>
<reference evidence="2 3" key="1">
    <citation type="submission" date="2018-03" db="EMBL/GenBank/DDBJ databases">
        <authorList>
            <person name="Keele B.F."/>
        </authorList>
    </citation>
    <scope>NUCLEOTIDE SEQUENCE [LARGE SCALE GENOMIC DNA]</scope>
    <source>
        <strain evidence="2 3">1-11</strain>
    </source>
</reference>
<keyword evidence="1" id="KW-0812">Transmembrane</keyword>
<organism evidence="2 3">
    <name type="scientific">Bifidobacterium adolescentis</name>
    <dbReference type="NCBI Taxonomy" id="1680"/>
    <lineage>
        <taxon>Bacteria</taxon>
        <taxon>Bacillati</taxon>
        <taxon>Actinomycetota</taxon>
        <taxon>Actinomycetes</taxon>
        <taxon>Bifidobacteriales</taxon>
        <taxon>Bifidobacteriaceae</taxon>
        <taxon>Bifidobacterium</taxon>
    </lineage>
</organism>
<feature type="transmembrane region" description="Helical" evidence="1">
    <location>
        <begin position="12"/>
        <end position="29"/>
    </location>
</feature>
<evidence type="ECO:0000256" key="1">
    <source>
        <dbReference type="SAM" id="Phobius"/>
    </source>
</evidence>
<keyword evidence="1" id="KW-1133">Transmembrane helix</keyword>
<accession>A0A2R4G4E8</accession>
<evidence type="ECO:0000313" key="2">
    <source>
        <dbReference type="EMBL" id="AVT45724.1"/>
    </source>
</evidence>
<dbReference type="Proteomes" id="UP000241454">
    <property type="component" value="Chromosome"/>
</dbReference>
<protein>
    <submittedName>
        <fullName evidence="2">Uncharacterized protein</fullName>
    </submittedName>
</protein>
<keyword evidence="1" id="KW-0472">Membrane</keyword>
<gene>
    <name evidence="2" type="ORF">C8077_07320</name>
</gene>
<sequence length="92" mass="9608">MPIVGGSHEWTIAVAYALFMAASGFVLVPDQTHALNQLPSSMNADCSAGMNAIQQFAGAIVLATGGYTALFPIVVVAVLLGTVFIMLIRKVK</sequence>
<dbReference type="SUPFAM" id="SSF103473">
    <property type="entry name" value="MFS general substrate transporter"/>
    <property type="match status" value="1"/>
</dbReference>
<dbReference type="AlphaFoldDB" id="A0A2R4G4E8"/>
<name>A0A2R4G4E8_BIFAD</name>
<dbReference type="EMBL" id="CP028341">
    <property type="protein sequence ID" value="AVT45724.1"/>
    <property type="molecule type" value="Genomic_DNA"/>
</dbReference>
<feature type="transmembrane region" description="Helical" evidence="1">
    <location>
        <begin position="69"/>
        <end position="88"/>
    </location>
</feature>
<dbReference type="InterPro" id="IPR036259">
    <property type="entry name" value="MFS_trans_sf"/>
</dbReference>
<evidence type="ECO:0000313" key="3">
    <source>
        <dbReference type="Proteomes" id="UP000241454"/>
    </source>
</evidence>